<name>A0A644V9W1_9ZZZZ</name>
<keyword evidence="1" id="KW-0472">Membrane</keyword>
<sequence>MKKLSVDFKDKKSILRLLYNVALYGFAIAGFLIIGAWAFYQLGFTKNSGGVDNNNRYLADVSKIQVSGQDSGVIDDKQMSENYIKLAAISKFYPKNAHLILQGISNSNGNVNLSQMLAATEIALKDNKEYQDFINRSKQLIASVNVNANSNSAIEWMNIPEWEALKVAIVKDKHLIDSAARVTGVEPRLIVGCLIGEQIRLFNSKREMYKKYLGPVKVLSVQSQFSFGVNGIKDFTAEWVERNLKNDTSVFYMGKEYEHILDFRTSDHQTERINRLVDYQNHYYSYVYTGCILHQTKKQWERAKYDISNRPEILFTLFNVGFPQSNPGPNPECGGSHITVADKVYTFGAIGFDFYYSGELAKEFPYLEKRFKS</sequence>
<evidence type="ECO:0000313" key="2">
    <source>
        <dbReference type="EMBL" id="MPL88156.1"/>
    </source>
</evidence>
<feature type="transmembrane region" description="Helical" evidence="1">
    <location>
        <begin position="21"/>
        <end position="40"/>
    </location>
</feature>
<keyword evidence="1" id="KW-0812">Transmembrane</keyword>
<keyword evidence="1" id="KW-1133">Transmembrane helix</keyword>
<reference evidence="2" key="1">
    <citation type="submission" date="2019-08" db="EMBL/GenBank/DDBJ databases">
        <authorList>
            <person name="Kucharzyk K."/>
            <person name="Murdoch R.W."/>
            <person name="Higgins S."/>
            <person name="Loffler F."/>
        </authorList>
    </citation>
    <scope>NUCLEOTIDE SEQUENCE</scope>
</reference>
<organism evidence="2">
    <name type="scientific">bioreactor metagenome</name>
    <dbReference type="NCBI Taxonomy" id="1076179"/>
    <lineage>
        <taxon>unclassified sequences</taxon>
        <taxon>metagenomes</taxon>
        <taxon>ecological metagenomes</taxon>
    </lineage>
</organism>
<protein>
    <submittedName>
        <fullName evidence="2">Uncharacterized protein</fullName>
    </submittedName>
</protein>
<proteinExistence type="predicted"/>
<dbReference type="EMBL" id="VSSQ01000251">
    <property type="protein sequence ID" value="MPL88156.1"/>
    <property type="molecule type" value="Genomic_DNA"/>
</dbReference>
<comment type="caution">
    <text evidence="2">The sequence shown here is derived from an EMBL/GenBank/DDBJ whole genome shotgun (WGS) entry which is preliminary data.</text>
</comment>
<dbReference type="AlphaFoldDB" id="A0A644V9W1"/>
<gene>
    <name evidence="2" type="ORF">SDC9_34174</name>
</gene>
<evidence type="ECO:0000256" key="1">
    <source>
        <dbReference type="SAM" id="Phobius"/>
    </source>
</evidence>
<accession>A0A644V9W1</accession>